<sequence length="29" mass="3526">NWKLEIRDEGADESFTVYDHPKVMIFKKE</sequence>
<evidence type="ECO:0000313" key="2">
    <source>
        <dbReference type="Proteomes" id="UP000034664"/>
    </source>
</evidence>
<proteinExistence type="predicted"/>
<dbReference type="EMBL" id="LBZM01000048">
    <property type="protein sequence ID" value="KKR70479.1"/>
    <property type="molecule type" value="Genomic_DNA"/>
</dbReference>
<gene>
    <name evidence="1" type="ORF">UU14_C0048G0005</name>
</gene>
<comment type="caution">
    <text evidence="1">The sequence shown here is derived from an EMBL/GenBank/DDBJ whole genome shotgun (WGS) entry which is preliminary data.</text>
</comment>
<dbReference type="AlphaFoldDB" id="A0A0G0T0C8"/>
<evidence type="ECO:0000313" key="1">
    <source>
        <dbReference type="EMBL" id="KKR70479.1"/>
    </source>
</evidence>
<accession>A0A0G0T0C8</accession>
<feature type="non-terminal residue" evidence="1">
    <location>
        <position position="1"/>
    </location>
</feature>
<name>A0A0G0T0C8_9BACT</name>
<protein>
    <submittedName>
        <fullName evidence="1">Uncharacterized protein</fullName>
    </submittedName>
</protein>
<reference evidence="1 2" key="1">
    <citation type="journal article" date="2015" name="Nature">
        <title>rRNA introns, odd ribosomes, and small enigmatic genomes across a large radiation of phyla.</title>
        <authorList>
            <person name="Brown C.T."/>
            <person name="Hug L.A."/>
            <person name="Thomas B.C."/>
            <person name="Sharon I."/>
            <person name="Castelle C.J."/>
            <person name="Singh A."/>
            <person name="Wilkins M.J."/>
            <person name="Williams K.H."/>
            <person name="Banfield J.F."/>
        </authorList>
    </citation>
    <scope>NUCLEOTIDE SEQUENCE [LARGE SCALE GENOMIC DNA]</scope>
</reference>
<dbReference type="Proteomes" id="UP000034664">
    <property type="component" value="Unassembled WGS sequence"/>
</dbReference>
<organism evidence="1 2">
    <name type="scientific">Candidatus Roizmanbacteria bacterium GW2011_GWB1_40_7</name>
    <dbReference type="NCBI Taxonomy" id="1618482"/>
    <lineage>
        <taxon>Bacteria</taxon>
        <taxon>Candidatus Roizmaniibacteriota</taxon>
    </lineage>
</organism>